<sequence length="30" mass="3397">MTDVDDIIKRVKMDVSGKKRNIIIVVVVLV</sequence>
<evidence type="ECO:0000313" key="1">
    <source>
        <dbReference type="EMBL" id="GAI69964.1"/>
    </source>
</evidence>
<comment type="caution">
    <text evidence="1">The sequence shown here is derived from an EMBL/GenBank/DDBJ whole genome shotgun (WGS) entry which is preliminary data.</text>
</comment>
<feature type="non-terminal residue" evidence="1">
    <location>
        <position position="30"/>
    </location>
</feature>
<protein>
    <submittedName>
        <fullName evidence="1">Uncharacterized protein</fullName>
    </submittedName>
</protein>
<reference evidence="1" key="1">
    <citation type="journal article" date="2014" name="Front. Microbiol.">
        <title>High frequency of phylogenetically diverse reductive dehalogenase-homologous genes in deep subseafloor sedimentary metagenomes.</title>
        <authorList>
            <person name="Kawai M."/>
            <person name="Futagami T."/>
            <person name="Toyoda A."/>
            <person name="Takaki Y."/>
            <person name="Nishi S."/>
            <person name="Hori S."/>
            <person name="Arai W."/>
            <person name="Tsubouchi T."/>
            <person name="Morono Y."/>
            <person name="Uchiyama I."/>
            <person name="Ito T."/>
            <person name="Fujiyama A."/>
            <person name="Inagaki F."/>
            <person name="Takami H."/>
        </authorList>
    </citation>
    <scope>NUCLEOTIDE SEQUENCE</scope>
    <source>
        <strain evidence="1">Expedition CK06-06</strain>
    </source>
</reference>
<dbReference type="AlphaFoldDB" id="X1SQ96"/>
<gene>
    <name evidence="1" type="ORF">S12H4_03061</name>
</gene>
<proteinExistence type="predicted"/>
<accession>X1SQ96</accession>
<dbReference type="EMBL" id="BARW01000823">
    <property type="protein sequence ID" value="GAI69964.1"/>
    <property type="molecule type" value="Genomic_DNA"/>
</dbReference>
<organism evidence="1">
    <name type="scientific">marine sediment metagenome</name>
    <dbReference type="NCBI Taxonomy" id="412755"/>
    <lineage>
        <taxon>unclassified sequences</taxon>
        <taxon>metagenomes</taxon>
        <taxon>ecological metagenomes</taxon>
    </lineage>
</organism>
<name>X1SQ96_9ZZZZ</name>